<dbReference type="KEGG" id="sap:Sulac_2279"/>
<evidence type="ECO:0000256" key="5">
    <source>
        <dbReference type="ARBA" id="ARBA00023244"/>
    </source>
</evidence>
<name>G8TU77_SULAD</name>
<evidence type="ECO:0000256" key="6">
    <source>
        <dbReference type="ARBA" id="ARBA00047561"/>
    </source>
</evidence>
<organism evidence="7 8">
    <name type="scientific">Sulfobacillus acidophilus (strain ATCC 700253 / DSM 10332 / NAL)</name>
    <dbReference type="NCBI Taxonomy" id="679936"/>
    <lineage>
        <taxon>Bacteria</taxon>
        <taxon>Bacillati</taxon>
        <taxon>Bacillota</taxon>
        <taxon>Clostridia</taxon>
        <taxon>Eubacteriales</taxon>
        <taxon>Clostridiales Family XVII. Incertae Sedis</taxon>
        <taxon>Sulfobacillus</taxon>
    </lineage>
</organism>
<keyword evidence="4" id="KW-0520">NAD</keyword>
<sequence length="166" mass="18226">MTNLYPVFLRLEKQPCLVVGGGRVALRKIRRLREAGADVTVISPDLHPELVQNDVIWINRAYEPGDVVRIRPVLVFAATNRPAVNRLVRQEAEEAGVWVNQADDPDGCRFMVPASVDRPPFHLAVSTGGTDPALAAALRRALEADLADGGQRFVTLLRTTLEPPES</sequence>
<dbReference type="PANTHER" id="PTHR35330:SF1">
    <property type="entry name" value="SIROHEME BIOSYNTHESIS PROTEIN MET8"/>
    <property type="match status" value="1"/>
</dbReference>
<dbReference type="InterPro" id="IPR036291">
    <property type="entry name" value="NAD(P)-bd_dom_sf"/>
</dbReference>
<dbReference type="GO" id="GO:0043115">
    <property type="term" value="F:precorrin-2 dehydrogenase activity"/>
    <property type="evidence" value="ECO:0007669"/>
    <property type="project" value="UniProtKB-EC"/>
</dbReference>
<dbReference type="PATRIC" id="fig|679936.5.peg.2362"/>
<dbReference type="HOGENOM" id="CLU_011276_8_1_9"/>
<comment type="catalytic activity">
    <reaction evidence="6">
        <text>precorrin-2 + NAD(+) = sirohydrochlorin + NADH + 2 H(+)</text>
        <dbReference type="Rhea" id="RHEA:15613"/>
        <dbReference type="ChEBI" id="CHEBI:15378"/>
        <dbReference type="ChEBI" id="CHEBI:57540"/>
        <dbReference type="ChEBI" id="CHEBI:57945"/>
        <dbReference type="ChEBI" id="CHEBI:58351"/>
        <dbReference type="ChEBI" id="CHEBI:58827"/>
        <dbReference type="EC" id="1.3.1.76"/>
    </reaction>
</comment>
<evidence type="ECO:0000256" key="3">
    <source>
        <dbReference type="ARBA" id="ARBA00023002"/>
    </source>
</evidence>
<dbReference type="EC" id="1.3.1.76" evidence="2"/>
<evidence type="ECO:0000256" key="1">
    <source>
        <dbReference type="ARBA" id="ARBA00005010"/>
    </source>
</evidence>
<dbReference type="PANTHER" id="PTHR35330">
    <property type="entry name" value="SIROHEME BIOSYNTHESIS PROTEIN MET8"/>
    <property type="match status" value="1"/>
</dbReference>
<evidence type="ECO:0000256" key="4">
    <source>
        <dbReference type="ARBA" id="ARBA00023027"/>
    </source>
</evidence>
<dbReference type="Gene3D" id="3.40.50.720">
    <property type="entry name" value="NAD(P)-binding Rossmann-like Domain"/>
    <property type="match status" value="1"/>
</dbReference>
<keyword evidence="8" id="KW-1185">Reference proteome</keyword>
<dbReference type="UniPathway" id="UPA00262">
    <property type="reaction ID" value="UER00222"/>
</dbReference>
<dbReference type="GO" id="GO:0004325">
    <property type="term" value="F:ferrochelatase activity"/>
    <property type="evidence" value="ECO:0007669"/>
    <property type="project" value="InterPro"/>
</dbReference>
<dbReference type="AlphaFoldDB" id="G8TU77"/>
<evidence type="ECO:0000313" key="7">
    <source>
        <dbReference type="EMBL" id="AEW05749.1"/>
    </source>
</evidence>
<dbReference type="SUPFAM" id="SSF75615">
    <property type="entry name" value="Siroheme synthase middle domains-like"/>
    <property type="match status" value="1"/>
</dbReference>
<evidence type="ECO:0000313" key="8">
    <source>
        <dbReference type="Proteomes" id="UP000005439"/>
    </source>
</evidence>
<dbReference type="Pfam" id="PF13241">
    <property type="entry name" value="NAD_binding_7"/>
    <property type="match status" value="1"/>
</dbReference>
<evidence type="ECO:0000256" key="2">
    <source>
        <dbReference type="ARBA" id="ARBA00012400"/>
    </source>
</evidence>
<accession>G8TU77</accession>
<gene>
    <name evidence="7" type="ordered locus">Sulac_2279</name>
</gene>
<keyword evidence="5" id="KW-0627">Porphyrin biosynthesis</keyword>
<dbReference type="STRING" id="679936.Sulac_2279"/>
<dbReference type="EMBL" id="CP003179">
    <property type="protein sequence ID" value="AEW05749.1"/>
    <property type="molecule type" value="Genomic_DNA"/>
</dbReference>
<dbReference type="NCBIfam" id="TIGR01470">
    <property type="entry name" value="cysG_Nterm"/>
    <property type="match status" value="1"/>
</dbReference>
<dbReference type="Proteomes" id="UP000005439">
    <property type="component" value="Chromosome"/>
</dbReference>
<proteinExistence type="predicted"/>
<comment type="pathway">
    <text evidence="1">Porphyrin-containing compound metabolism; siroheme biosynthesis; sirohydrochlorin from precorrin-2: step 1/1.</text>
</comment>
<keyword evidence="3 7" id="KW-0560">Oxidoreductase</keyword>
<reference evidence="7 8" key="2">
    <citation type="journal article" date="2012" name="Stand. Genomic Sci.">
        <title>Complete genome sequence of the moderately thermophilic mineral-sulfide-oxidizing firmicute Sulfobacillus acidophilus type strain (NAL(T)).</title>
        <authorList>
            <person name="Anderson I."/>
            <person name="Chertkov O."/>
            <person name="Chen A."/>
            <person name="Saunders E."/>
            <person name="Lapidus A."/>
            <person name="Nolan M."/>
            <person name="Lucas S."/>
            <person name="Hammon N."/>
            <person name="Deshpande S."/>
            <person name="Cheng J.F."/>
            <person name="Han C."/>
            <person name="Tapia R."/>
            <person name="Goodwin L.A."/>
            <person name="Pitluck S."/>
            <person name="Liolios K."/>
            <person name="Pagani I."/>
            <person name="Ivanova N."/>
            <person name="Mikhailova N."/>
            <person name="Pati A."/>
            <person name="Palaniappan K."/>
            <person name="Land M."/>
            <person name="Pan C."/>
            <person name="Rohde M."/>
            <person name="Pukall R."/>
            <person name="Goker M."/>
            <person name="Detter J.C."/>
            <person name="Woyke T."/>
            <person name="Bristow J."/>
            <person name="Eisen J.A."/>
            <person name="Markowitz V."/>
            <person name="Hugenholtz P."/>
            <person name="Kyrpides N.C."/>
            <person name="Klenk H.P."/>
            <person name="Mavromatis K."/>
        </authorList>
    </citation>
    <scope>NUCLEOTIDE SEQUENCE [LARGE SCALE GENOMIC DNA]</scope>
    <source>
        <strain evidence="8">ATCC 700253 / DSM 10332 / NAL</strain>
    </source>
</reference>
<reference evidence="8" key="1">
    <citation type="submission" date="2011-12" db="EMBL/GenBank/DDBJ databases">
        <title>The complete genome of chromosome of Sulfobacillus acidophilus DSM 10332.</title>
        <authorList>
            <person name="Lucas S."/>
            <person name="Han J."/>
            <person name="Lapidus A."/>
            <person name="Bruce D."/>
            <person name="Goodwin L."/>
            <person name="Pitluck S."/>
            <person name="Peters L."/>
            <person name="Kyrpides N."/>
            <person name="Mavromatis K."/>
            <person name="Ivanova N."/>
            <person name="Mikhailova N."/>
            <person name="Chertkov O."/>
            <person name="Saunders E."/>
            <person name="Detter J.C."/>
            <person name="Tapia R."/>
            <person name="Han C."/>
            <person name="Land M."/>
            <person name="Hauser L."/>
            <person name="Markowitz V."/>
            <person name="Cheng J.-F."/>
            <person name="Hugenholtz P."/>
            <person name="Woyke T."/>
            <person name="Wu D."/>
            <person name="Pukall R."/>
            <person name="Gehrich-Schroeter G."/>
            <person name="Schneider S."/>
            <person name="Klenk H.-P."/>
            <person name="Eisen J.A."/>
        </authorList>
    </citation>
    <scope>NUCLEOTIDE SEQUENCE [LARGE SCALE GENOMIC DNA]</scope>
    <source>
        <strain evidence="8">ATCC 700253 / DSM 10332 / NAL</strain>
    </source>
</reference>
<dbReference type="GO" id="GO:0019354">
    <property type="term" value="P:siroheme biosynthetic process"/>
    <property type="evidence" value="ECO:0007669"/>
    <property type="project" value="UniProtKB-UniPathway"/>
</dbReference>
<dbReference type="SUPFAM" id="SSF51735">
    <property type="entry name" value="NAD(P)-binding Rossmann-fold domains"/>
    <property type="match status" value="1"/>
</dbReference>
<protein>
    <recommendedName>
        <fullName evidence="2">precorrin-2 dehydrogenase</fullName>
        <ecNumber evidence="2">1.3.1.76</ecNumber>
    </recommendedName>
</protein>
<dbReference type="InterPro" id="IPR006367">
    <property type="entry name" value="Sirohaem_synthase_N"/>
</dbReference>
<dbReference type="InterPro" id="IPR028161">
    <property type="entry name" value="Met8-like"/>
</dbReference>
<dbReference type="Gene3D" id="3.30.160.110">
    <property type="entry name" value="Siroheme synthase, domain 2"/>
    <property type="match status" value="1"/>
</dbReference>